<feature type="domain" description="Thioester reductase (TE)" evidence="4">
    <location>
        <begin position="615"/>
        <end position="852"/>
    </location>
</feature>
<dbReference type="SUPFAM" id="SSF51735">
    <property type="entry name" value="NAD(P)-binding Rossmann-fold domains"/>
    <property type="match status" value="1"/>
</dbReference>
<dbReference type="InterPro" id="IPR051414">
    <property type="entry name" value="Adenylate-forming_Reductase"/>
</dbReference>
<evidence type="ECO:0000256" key="1">
    <source>
        <dbReference type="ARBA" id="ARBA00022450"/>
    </source>
</evidence>
<keyword evidence="2" id="KW-0597">Phosphoprotein</keyword>
<evidence type="ECO:0000313" key="5">
    <source>
        <dbReference type="EMBL" id="KII84556.1"/>
    </source>
</evidence>
<dbReference type="HOGENOM" id="CLU_002220_1_0_1"/>
<evidence type="ECO:0008006" key="7">
    <source>
        <dbReference type="Google" id="ProtNLM"/>
    </source>
</evidence>
<accession>A0A0C9SKY7</accession>
<dbReference type="InterPro" id="IPR020845">
    <property type="entry name" value="AMP-binding_CS"/>
</dbReference>
<dbReference type="PROSITE" id="PS00455">
    <property type="entry name" value="AMP_BINDING"/>
    <property type="match status" value="1"/>
</dbReference>
<dbReference type="InterPro" id="IPR042099">
    <property type="entry name" value="ANL_N_sf"/>
</dbReference>
<dbReference type="Pfam" id="PF07993">
    <property type="entry name" value="NAD_binding_4"/>
    <property type="match status" value="1"/>
</dbReference>
<dbReference type="SUPFAM" id="SSF56801">
    <property type="entry name" value="Acetyl-CoA synthetase-like"/>
    <property type="match status" value="1"/>
</dbReference>
<dbReference type="Gene3D" id="1.10.1200.10">
    <property type="entry name" value="ACP-like"/>
    <property type="match status" value="1"/>
</dbReference>
<dbReference type="PANTHER" id="PTHR43439:SF2">
    <property type="entry name" value="ENZYME, PUTATIVE (JCVI)-RELATED"/>
    <property type="match status" value="1"/>
</dbReference>
<organism evidence="5 6">
    <name type="scientific">Plicaturopsis crispa FD-325 SS-3</name>
    <dbReference type="NCBI Taxonomy" id="944288"/>
    <lineage>
        <taxon>Eukaryota</taxon>
        <taxon>Fungi</taxon>
        <taxon>Dikarya</taxon>
        <taxon>Basidiomycota</taxon>
        <taxon>Agaricomycotina</taxon>
        <taxon>Agaricomycetes</taxon>
        <taxon>Agaricomycetidae</taxon>
        <taxon>Amylocorticiales</taxon>
        <taxon>Amylocorticiaceae</taxon>
        <taxon>Plicatura</taxon>
        <taxon>Plicaturopsis crispa</taxon>
    </lineage>
</organism>
<dbReference type="Proteomes" id="UP000053263">
    <property type="component" value="Unassembled WGS sequence"/>
</dbReference>
<dbReference type="InterPro" id="IPR013120">
    <property type="entry name" value="FAR_NAD-bd"/>
</dbReference>
<dbReference type="OrthoDB" id="429813at2759"/>
<dbReference type="Pfam" id="PF00501">
    <property type="entry name" value="AMP-binding"/>
    <property type="match status" value="1"/>
</dbReference>
<gene>
    <name evidence="5" type="ORF">PLICRDRAFT_117723</name>
</gene>
<keyword evidence="6" id="KW-1185">Reference proteome</keyword>
<dbReference type="AlphaFoldDB" id="A0A0C9SKY7"/>
<dbReference type="Gene3D" id="3.40.50.720">
    <property type="entry name" value="NAD(P)-binding Rossmann-like Domain"/>
    <property type="match status" value="1"/>
</dbReference>
<dbReference type="EMBL" id="KN832570">
    <property type="protein sequence ID" value="KII84556.1"/>
    <property type="molecule type" value="Genomic_DNA"/>
</dbReference>
<protein>
    <recommendedName>
        <fullName evidence="7">Acetyl-CoA synthetase-like protein</fullName>
    </recommendedName>
</protein>
<reference evidence="5 6" key="1">
    <citation type="submission" date="2014-06" db="EMBL/GenBank/DDBJ databases">
        <title>Evolutionary Origins and Diversification of the Mycorrhizal Mutualists.</title>
        <authorList>
            <consortium name="DOE Joint Genome Institute"/>
            <consortium name="Mycorrhizal Genomics Consortium"/>
            <person name="Kohler A."/>
            <person name="Kuo A."/>
            <person name="Nagy L.G."/>
            <person name="Floudas D."/>
            <person name="Copeland A."/>
            <person name="Barry K.W."/>
            <person name="Cichocki N."/>
            <person name="Veneault-Fourrey C."/>
            <person name="LaButti K."/>
            <person name="Lindquist E.A."/>
            <person name="Lipzen A."/>
            <person name="Lundell T."/>
            <person name="Morin E."/>
            <person name="Murat C."/>
            <person name="Riley R."/>
            <person name="Ohm R."/>
            <person name="Sun H."/>
            <person name="Tunlid A."/>
            <person name="Henrissat B."/>
            <person name="Grigoriev I.V."/>
            <person name="Hibbett D.S."/>
            <person name="Martin F."/>
        </authorList>
    </citation>
    <scope>NUCLEOTIDE SEQUENCE [LARGE SCALE GENOMIC DNA]</scope>
    <source>
        <strain evidence="5 6">FD-325 SS-3</strain>
    </source>
</reference>
<evidence type="ECO:0000256" key="2">
    <source>
        <dbReference type="ARBA" id="ARBA00022553"/>
    </source>
</evidence>
<evidence type="ECO:0000259" key="3">
    <source>
        <dbReference type="Pfam" id="PF00501"/>
    </source>
</evidence>
<feature type="domain" description="AMP-dependent synthetase/ligase" evidence="3">
    <location>
        <begin position="2"/>
        <end position="263"/>
    </location>
</feature>
<evidence type="ECO:0000313" key="6">
    <source>
        <dbReference type="Proteomes" id="UP000053263"/>
    </source>
</evidence>
<name>A0A0C9SKY7_PLICR</name>
<dbReference type="InterPro" id="IPR036736">
    <property type="entry name" value="ACP-like_sf"/>
</dbReference>
<dbReference type="InterPro" id="IPR036291">
    <property type="entry name" value="NAD(P)-bd_dom_sf"/>
</dbReference>
<dbReference type="Pfam" id="PF23562">
    <property type="entry name" value="AMP-binding_C_3"/>
    <property type="match status" value="1"/>
</dbReference>
<evidence type="ECO:0000259" key="4">
    <source>
        <dbReference type="Pfam" id="PF07993"/>
    </source>
</evidence>
<sequence>MSPRNSPAAVVSMLQRTGCRELIVTPSVQALVDGVKAEIASDTDPFELLIREIPPLSAIYPKLGAERVEDPFLKYPSSKDFPKLTDVAYYIHSSGSTGHPKPIATTHEMFMLFSEFAFYWDTIKYDPPLRMGAMSLPPFHAFGMNMQLFIPLWTLSSVAVFPPTSENDPRAAPMIPTSDNILEHMKRTQCNATIMVPSFVEIWEQSAEAVEYLKTLQFLGYGGGPLPAAKGDSLVKAGVKLRTVYGGTEFGAPTLLVARDDDEWNWMRFSDRVNIQWADQHDGTYELQFLNGPTHKVAVENIPGGYATSDLFEKHQTKEGLFRIVGRVDDVITLASGEKTVPGPMEAVIRSSPLVEEAVMFGREHNQVGVIVEPHNYEVDPADEKQLAEFRNKIWPAVERANADAPAFSRIFKEMILVARPEKPILRTPKGTVSRKRTIKDYEPEIQALYETVEATSVATDAVAPPPTWSVDNIERFLADHAKDIHDGKNFSLDADLFEQGFDSLSATFLRNRIISALRWSKDRAAGAAVSHISQNIVFANPTLRLLASHIASLVAQPQNGHAQNGHAANGHAQNGHVTVNEKAKIENMIEQYSTGLLPLKQTINSPSTTHVVLLTGSTGGLGSQLLAFLLTRPNVRRVYAFNRPRKGSALLRRQITAFEERGFDVGLLDSEKLRLVESDTSQERLGLLDEEYDELLSSVTAIIHNAWRLDFNLSLSSFEPNIRGTRNLIDFALASPHTSSIRFVFTSSVGSTQSWDRSRGPYPEEVQYDASYAIGSGYGEAKYVVERILVKTGLQATSVRIGQITGSHPNGAWATSDWVPIFVKSSLSLGALPDAQGLASWIPLRAVAEAILDITFSESTPPPALNLVHPRPVEWHFIINAIGQALSKELDVATLPLVPFEQWFATLTTRADNATEKDIQQVPAIKLLEFFRTMSAADSAARTSGRHDVEAGGITPLATEKIQQVSPTMATLKPIEASEAQSWVKYWVAKEFF</sequence>
<dbReference type="Gene3D" id="3.40.50.12780">
    <property type="entry name" value="N-terminal domain of ligase-like"/>
    <property type="match status" value="1"/>
</dbReference>
<dbReference type="SUPFAM" id="SSF47336">
    <property type="entry name" value="ACP-like"/>
    <property type="match status" value="1"/>
</dbReference>
<proteinExistence type="predicted"/>
<dbReference type="InterPro" id="IPR000873">
    <property type="entry name" value="AMP-dep_synth/lig_dom"/>
</dbReference>
<dbReference type="PANTHER" id="PTHR43439">
    <property type="entry name" value="PHENYLACETATE-COENZYME A LIGASE"/>
    <property type="match status" value="1"/>
</dbReference>
<keyword evidence="1" id="KW-0596">Phosphopantetheine</keyword>